<dbReference type="Gene3D" id="1.10.260.40">
    <property type="entry name" value="lambda repressor-like DNA-binding domains"/>
    <property type="match status" value="1"/>
</dbReference>
<keyword evidence="2" id="KW-0238">DNA-binding</keyword>
<keyword evidence="3" id="KW-0804">Transcription</keyword>
<accession>K1JMR2</accession>
<dbReference type="RefSeq" id="WP_005434559.1">
    <property type="nucleotide sequence ID" value="NZ_JH815515.1"/>
</dbReference>
<dbReference type="InterPro" id="IPR039418">
    <property type="entry name" value="LexA-like"/>
</dbReference>
<dbReference type="GO" id="GO:0003677">
    <property type="term" value="F:DNA binding"/>
    <property type="evidence" value="ECO:0007669"/>
    <property type="project" value="UniProtKB-KW"/>
</dbReference>
<dbReference type="InterPro" id="IPR015927">
    <property type="entry name" value="Peptidase_S24_S26A/B/C"/>
</dbReference>
<dbReference type="EMBL" id="ADMG01000023">
    <property type="protein sequence ID" value="EKB31496.1"/>
    <property type="molecule type" value="Genomic_DNA"/>
</dbReference>
<dbReference type="PROSITE" id="PS50943">
    <property type="entry name" value="HTH_CROC1"/>
    <property type="match status" value="1"/>
</dbReference>
<evidence type="ECO:0000256" key="2">
    <source>
        <dbReference type="ARBA" id="ARBA00023125"/>
    </source>
</evidence>
<sequence>MSFPARLKALLEDRKISMRELGRRIGTSHVTVGKWLSGIQMPSDENLEALAEYFHVTPAFLRFGDTSLLRPQTLEPNEDVVSIPVLDVRGSCGYGGELAQTIQLVQMLRVTKQWLLSKSTSFLNFQTLHIITADGDSMEPGIKRGDFVIVDTSQSRFIADGLYAVQYSNAVFIKRVQIHPGGKVELISDNPKYRPIQLDTCESVEVIGRAVLCFNVREL</sequence>
<dbReference type="PATRIC" id="fig|742823.3.peg.901"/>
<dbReference type="PANTHER" id="PTHR40661:SF3">
    <property type="entry name" value="FELS-1 PROPHAGE TRANSCRIPTIONAL REGULATOR"/>
    <property type="match status" value="1"/>
</dbReference>
<dbReference type="STRING" id="742823.HMPREF9465_00895"/>
<dbReference type="SMART" id="SM00530">
    <property type="entry name" value="HTH_XRE"/>
    <property type="match status" value="1"/>
</dbReference>
<proteinExistence type="predicted"/>
<evidence type="ECO:0000313" key="6">
    <source>
        <dbReference type="Proteomes" id="UP000005835"/>
    </source>
</evidence>
<dbReference type="Gene3D" id="2.10.109.10">
    <property type="entry name" value="Umud Fragment, subunit A"/>
    <property type="match status" value="1"/>
</dbReference>
<dbReference type="Pfam" id="PF01381">
    <property type="entry name" value="HTH_3"/>
    <property type="match status" value="1"/>
</dbReference>
<evidence type="ECO:0000259" key="4">
    <source>
        <dbReference type="PROSITE" id="PS50943"/>
    </source>
</evidence>
<dbReference type="eggNOG" id="COG2932">
    <property type="taxonomic scope" value="Bacteria"/>
</dbReference>
<feature type="domain" description="HTH cro/C1-type" evidence="4">
    <location>
        <begin position="7"/>
        <end position="61"/>
    </location>
</feature>
<dbReference type="CDD" id="cd00093">
    <property type="entry name" value="HTH_XRE"/>
    <property type="match status" value="1"/>
</dbReference>
<dbReference type="Proteomes" id="UP000005835">
    <property type="component" value="Unassembled WGS sequence"/>
</dbReference>
<dbReference type="PANTHER" id="PTHR40661">
    <property type="match status" value="1"/>
</dbReference>
<evidence type="ECO:0000256" key="3">
    <source>
        <dbReference type="ARBA" id="ARBA00023163"/>
    </source>
</evidence>
<dbReference type="OrthoDB" id="9021722at2"/>
<keyword evidence="1" id="KW-0805">Transcription regulation</keyword>
<evidence type="ECO:0000313" key="5">
    <source>
        <dbReference type="EMBL" id="EKB31496.1"/>
    </source>
</evidence>
<dbReference type="Pfam" id="PF00717">
    <property type="entry name" value="Peptidase_S24"/>
    <property type="match status" value="1"/>
</dbReference>
<dbReference type="InterPro" id="IPR010982">
    <property type="entry name" value="Lambda_DNA-bd_dom_sf"/>
</dbReference>
<organism evidence="5 6">
    <name type="scientific">Sutterella wadsworthensis 2_1_59BFAA</name>
    <dbReference type="NCBI Taxonomy" id="742823"/>
    <lineage>
        <taxon>Bacteria</taxon>
        <taxon>Pseudomonadati</taxon>
        <taxon>Pseudomonadota</taxon>
        <taxon>Betaproteobacteria</taxon>
        <taxon>Burkholderiales</taxon>
        <taxon>Sutterellaceae</taxon>
        <taxon>Sutterella</taxon>
    </lineage>
</organism>
<dbReference type="SUPFAM" id="SSF51306">
    <property type="entry name" value="LexA/Signal peptidase"/>
    <property type="match status" value="1"/>
</dbReference>
<dbReference type="HOGENOM" id="CLU_066192_1_2_4"/>
<dbReference type="InterPro" id="IPR001387">
    <property type="entry name" value="Cro/C1-type_HTH"/>
</dbReference>
<dbReference type="InterPro" id="IPR036286">
    <property type="entry name" value="LexA/Signal_pep-like_sf"/>
</dbReference>
<comment type="caution">
    <text evidence="5">The sequence shown here is derived from an EMBL/GenBank/DDBJ whole genome shotgun (WGS) entry which is preliminary data.</text>
</comment>
<keyword evidence="6" id="KW-1185">Reference proteome</keyword>
<dbReference type="AlphaFoldDB" id="K1JMR2"/>
<dbReference type="SUPFAM" id="SSF47413">
    <property type="entry name" value="lambda repressor-like DNA-binding domains"/>
    <property type="match status" value="1"/>
</dbReference>
<reference evidence="5 6" key="1">
    <citation type="submission" date="2012-05" db="EMBL/GenBank/DDBJ databases">
        <title>The Genome Sequence of Sutterella wadsworthensis 2_1_59BFAA.</title>
        <authorList>
            <consortium name="The Broad Institute Genome Sequencing Platform"/>
            <person name="Earl A."/>
            <person name="Ward D."/>
            <person name="Feldgarden M."/>
            <person name="Gevers D."/>
            <person name="Daigneault M."/>
            <person name="Strauss J."/>
            <person name="Allen-Vercoe E."/>
            <person name="Walker B."/>
            <person name="Young S.K."/>
            <person name="Zeng Q."/>
            <person name="Gargeya S."/>
            <person name="Fitzgerald M."/>
            <person name="Haas B."/>
            <person name="Abouelleil A."/>
            <person name="Alvarado L."/>
            <person name="Arachchi H.M."/>
            <person name="Berlin A.M."/>
            <person name="Chapman S.B."/>
            <person name="Goldberg J."/>
            <person name="Griggs A."/>
            <person name="Gujja S."/>
            <person name="Hansen M."/>
            <person name="Howarth C."/>
            <person name="Imamovic A."/>
            <person name="Larimer J."/>
            <person name="McCowen C."/>
            <person name="Montmayeur A."/>
            <person name="Murphy C."/>
            <person name="Neiman D."/>
            <person name="Pearson M."/>
            <person name="Priest M."/>
            <person name="Roberts A."/>
            <person name="Saif S."/>
            <person name="Shea T."/>
            <person name="Sisk P."/>
            <person name="Sykes S."/>
            <person name="Wortman J."/>
            <person name="Nusbaum C."/>
            <person name="Birren B."/>
        </authorList>
    </citation>
    <scope>NUCLEOTIDE SEQUENCE [LARGE SCALE GENOMIC DNA]</scope>
    <source>
        <strain evidence="5 6">2_1_59BFAA</strain>
    </source>
</reference>
<protein>
    <recommendedName>
        <fullName evidence="4">HTH cro/C1-type domain-containing protein</fullName>
    </recommendedName>
</protein>
<name>K1JMR2_9BURK</name>
<evidence type="ECO:0000256" key="1">
    <source>
        <dbReference type="ARBA" id="ARBA00023015"/>
    </source>
</evidence>
<gene>
    <name evidence="5" type="ORF">HMPREF9465_00895</name>
</gene>
<dbReference type="CDD" id="cd06529">
    <property type="entry name" value="S24_LexA-like"/>
    <property type="match status" value="1"/>
</dbReference>